<evidence type="ECO:0000256" key="3">
    <source>
        <dbReference type="ARBA" id="ARBA00022741"/>
    </source>
</evidence>
<evidence type="ECO:0000256" key="9">
    <source>
        <dbReference type="ARBA" id="ARBA00023235"/>
    </source>
</evidence>
<evidence type="ECO:0000256" key="11">
    <source>
        <dbReference type="SAM" id="MobiDB-lite"/>
    </source>
</evidence>
<evidence type="ECO:0000256" key="8">
    <source>
        <dbReference type="ARBA" id="ARBA00023014"/>
    </source>
</evidence>
<dbReference type="GO" id="GO:0046872">
    <property type="term" value="F:metal ion binding"/>
    <property type="evidence" value="ECO:0007669"/>
    <property type="project" value="UniProtKB-KW"/>
</dbReference>
<dbReference type="InterPro" id="IPR014013">
    <property type="entry name" value="Helic_SF1/SF2_ATP-bd_DinG/Rad3"/>
</dbReference>
<evidence type="ECO:0000313" key="14">
    <source>
        <dbReference type="Proteomes" id="UP000748531"/>
    </source>
</evidence>
<feature type="region of interest" description="Disordered" evidence="11">
    <location>
        <begin position="634"/>
        <end position="659"/>
    </location>
</feature>
<dbReference type="NCBIfam" id="TIGR00604">
    <property type="entry name" value="rad3"/>
    <property type="match status" value="1"/>
</dbReference>
<dbReference type="Pfam" id="PF13307">
    <property type="entry name" value="Helicase_C_2"/>
    <property type="match status" value="1"/>
</dbReference>
<dbReference type="InterPro" id="IPR014001">
    <property type="entry name" value="Helicase_ATP-bd"/>
</dbReference>
<keyword evidence="2" id="KW-0479">Metal-binding</keyword>
<dbReference type="GO" id="GO:1990918">
    <property type="term" value="P:double-strand break repair involved in meiotic recombination"/>
    <property type="evidence" value="ECO:0007669"/>
    <property type="project" value="TreeGrafter"/>
</dbReference>
<dbReference type="Gene3D" id="3.40.50.300">
    <property type="entry name" value="P-loop containing nucleotide triphosphate hydrolases"/>
    <property type="match status" value="2"/>
</dbReference>
<dbReference type="GO" id="GO:0006289">
    <property type="term" value="P:nucleotide-excision repair"/>
    <property type="evidence" value="ECO:0007669"/>
    <property type="project" value="TreeGrafter"/>
</dbReference>
<proteinExistence type="predicted"/>
<feature type="region of interest" description="Disordered" evidence="11">
    <location>
        <begin position="716"/>
        <end position="736"/>
    </location>
</feature>
<name>A0A8J4WFN8_9TREM</name>
<keyword evidence="7" id="KW-0408">Iron</keyword>
<accession>A0A8J4WFN8</accession>
<dbReference type="InterPro" id="IPR027417">
    <property type="entry name" value="P-loop_NTPase"/>
</dbReference>
<dbReference type="Proteomes" id="UP000748531">
    <property type="component" value="Unassembled WGS sequence"/>
</dbReference>
<evidence type="ECO:0000313" key="13">
    <source>
        <dbReference type="EMBL" id="KAF5398289.1"/>
    </source>
</evidence>
<reference evidence="13" key="1">
    <citation type="submission" date="2019-05" db="EMBL/GenBank/DDBJ databases">
        <title>Annotation for the trematode Paragonimus heterotremus.</title>
        <authorList>
            <person name="Choi Y.-J."/>
        </authorList>
    </citation>
    <scope>NUCLEOTIDE SEQUENCE</scope>
    <source>
        <strain evidence="13">LC</strain>
    </source>
</reference>
<comment type="caution">
    <text evidence="13">The sequence shown here is derived from an EMBL/GenBank/DDBJ whole genome shotgun (WGS) entry which is preliminary data.</text>
</comment>
<dbReference type="GO" id="GO:0016818">
    <property type="term" value="F:hydrolase activity, acting on acid anhydrides, in phosphorus-containing anhydrides"/>
    <property type="evidence" value="ECO:0007669"/>
    <property type="project" value="InterPro"/>
</dbReference>
<keyword evidence="4" id="KW-0378">Hydrolase</keyword>
<dbReference type="SUPFAM" id="SSF52540">
    <property type="entry name" value="P-loop containing nucleoside triphosphate hydrolases"/>
    <property type="match status" value="1"/>
</dbReference>
<dbReference type="GO" id="GO:0003678">
    <property type="term" value="F:DNA helicase activity"/>
    <property type="evidence" value="ECO:0007669"/>
    <property type="project" value="InterPro"/>
</dbReference>
<dbReference type="PROSITE" id="PS51193">
    <property type="entry name" value="HELICASE_ATP_BIND_2"/>
    <property type="match status" value="1"/>
</dbReference>
<dbReference type="EMBL" id="LUCH01005170">
    <property type="protein sequence ID" value="KAF5398289.1"/>
    <property type="molecule type" value="Genomic_DNA"/>
</dbReference>
<feature type="compositionally biased region" description="Polar residues" evidence="11">
    <location>
        <begin position="649"/>
        <end position="659"/>
    </location>
</feature>
<evidence type="ECO:0000256" key="10">
    <source>
        <dbReference type="ARBA" id="ARBA00023242"/>
    </source>
</evidence>
<protein>
    <submittedName>
        <fullName evidence="13">Fanconi anemia group J protein</fullName>
    </submittedName>
</protein>
<dbReference type="OrthoDB" id="19182at2759"/>
<dbReference type="PANTHER" id="PTHR11472">
    <property type="entry name" value="DNA REPAIR DEAD HELICASE RAD3/XP-D SUBFAMILY MEMBER"/>
    <property type="match status" value="1"/>
</dbReference>
<dbReference type="Pfam" id="PF06733">
    <property type="entry name" value="DEAD_2"/>
    <property type="match status" value="1"/>
</dbReference>
<dbReference type="SMART" id="SM00487">
    <property type="entry name" value="DEXDc"/>
    <property type="match status" value="1"/>
</dbReference>
<dbReference type="AlphaFoldDB" id="A0A8J4WFN8"/>
<evidence type="ECO:0000256" key="5">
    <source>
        <dbReference type="ARBA" id="ARBA00022806"/>
    </source>
</evidence>
<sequence length="845" mass="94706">MLCALSLPVFPKNMDISIQNVVVSFPYKPYGCQLSFMNRVIETLESRKNCLLESPTGTGKTLSLLCASLAWVNKQLDSEDKAAAPCKQHCYSEPQTGNGELLELKDQSCSFECDPMEPKENIHVPKIYYCTRTHKQIAQIVRELRKTKYRRAKMTILSSRQHTCINPMIKHAKNVTEACQNLLLTGFCSFDQPRKKSDIIRTINKLDSRGAWDLEDFVESLSHVPSCPYFCARKLAKTADIIFCPYNYLLDPINRSATDLELKDNVVILDEAHNIEDASREAASFKITEHQLLTAEENLQSLAKRNVEAESCASLISVLNSMLRMMKLTRSRLVRAGESAQPTQVWTGLEISGLMTTVGLGPEKSSEMLHVFRTLVSKTTDSSDHNLSDSEQLKPAASTLHLFESLFLLLRFMFRNDQKNLADYRVVLMETVSYERKSSNHSISETDGSLDLWLSKRSNKAQYVESRELSLNFWCLNPSIVFSELAAEVRCLILVSGTLSPLDSLEAELGVAFPVRLEANHVISKDRFLVTAVSHGPGGTRLCATYQHQNTYTFQDELGQLVLEACRLVPGGVLCFLPSYSLLDKLVQRWETTNLISSLRQVKHVMFEPRSSVGLDSWLNEFYAAVDDTGLSSLPAHKPKPDDAHATNIDDSLVQSPDSRSSGALVFAVCRGKVSEGLDFADAYGRLVIAVGIPYPAFNNPLVQQKREFNDITHRLPASTPTSPSRPFTIPASPASKESNFITTPRRVLSGSEWYDAQAYRALNQALGRCIRHMNDWGAVLLADARFVEQPARYMRGISRWIRSRTVYHNSWSPVATQLSAFVVGHHADAKVEQEAQELEDIFAD</sequence>
<keyword evidence="6" id="KW-0067">ATP-binding</keyword>
<dbReference type="PANTHER" id="PTHR11472:SF47">
    <property type="entry name" value="FANCONI ANEMIA GROUP J PROTEIN"/>
    <property type="match status" value="1"/>
</dbReference>
<keyword evidence="3" id="KW-0547">Nucleotide-binding</keyword>
<comment type="subcellular location">
    <subcellularLocation>
        <location evidence="1">Nucleus</location>
    </subcellularLocation>
</comment>
<dbReference type="InterPro" id="IPR013020">
    <property type="entry name" value="Rad3/Chl1-like"/>
</dbReference>
<dbReference type="SMART" id="SM00491">
    <property type="entry name" value="HELICc2"/>
    <property type="match status" value="1"/>
</dbReference>
<evidence type="ECO:0000259" key="12">
    <source>
        <dbReference type="PROSITE" id="PS51193"/>
    </source>
</evidence>
<dbReference type="GO" id="GO:0005634">
    <property type="term" value="C:nucleus"/>
    <property type="evidence" value="ECO:0007669"/>
    <property type="project" value="UniProtKB-SubCell"/>
</dbReference>
<evidence type="ECO:0000256" key="6">
    <source>
        <dbReference type="ARBA" id="ARBA00022840"/>
    </source>
</evidence>
<dbReference type="GO" id="GO:0051536">
    <property type="term" value="F:iron-sulfur cluster binding"/>
    <property type="evidence" value="ECO:0007669"/>
    <property type="project" value="UniProtKB-KW"/>
</dbReference>
<dbReference type="InterPro" id="IPR006555">
    <property type="entry name" value="ATP-dep_Helicase_C"/>
</dbReference>
<evidence type="ECO:0000256" key="7">
    <source>
        <dbReference type="ARBA" id="ARBA00023004"/>
    </source>
</evidence>
<dbReference type="GO" id="GO:0003677">
    <property type="term" value="F:DNA binding"/>
    <property type="evidence" value="ECO:0007669"/>
    <property type="project" value="InterPro"/>
</dbReference>
<feature type="domain" description="Helicase ATP-binding" evidence="12">
    <location>
        <begin position="19"/>
        <end position="319"/>
    </location>
</feature>
<keyword evidence="5" id="KW-0347">Helicase</keyword>
<organism evidence="13 14">
    <name type="scientific">Paragonimus heterotremus</name>
    <dbReference type="NCBI Taxonomy" id="100268"/>
    <lineage>
        <taxon>Eukaryota</taxon>
        <taxon>Metazoa</taxon>
        <taxon>Spiralia</taxon>
        <taxon>Lophotrochozoa</taxon>
        <taxon>Platyhelminthes</taxon>
        <taxon>Trematoda</taxon>
        <taxon>Digenea</taxon>
        <taxon>Plagiorchiida</taxon>
        <taxon>Troglotremata</taxon>
        <taxon>Troglotrematidae</taxon>
        <taxon>Paragonimus</taxon>
    </lineage>
</organism>
<dbReference type="GO" id="GO:0005524">
    <property type="term" value="F:ATP binding"/>
    <property type="evidence" value="ECO:0007669"/>
    <property type="project" value="UniProtKB-KW"/>
</dbReference>
<keyword evidence="8" id="KW-0411">Iron-sulfur</keyword>
<keyword evidence="9" id="KW-0413">Isomerase</keyword>
<dbReference type="InterPro" id="IPR045028">
    <property type="entry name" value="DinG/Rad3-like"/>
</dbReference>
<dbReference type="InterPro" id="IPR006554">
    <property type="entry name" value="Helicase-like_DEXD_c2"/>
</dbReference>
<dbReference type="CDD" id="cd18788">
    <property type="entry name" value="SF2_C_XPD"/>
    <property type="match status" value="1"/>
</dbReference>
<evidence type="ECO:0000256" key="4">
    <source>
        <dbReference type="ARBA" id="ARBA00022801"/>
    </source>
</evidence>
<dbReference type="InterPro" id="IPR010614">
    <property type="entry name" value="RAD3-like_helicase_DEAD"/>
</dbReference>
<evidence type="ECO:0000256" key="2">
    <source>
        <dbReference type="ARBA" id="ARBA00022723"/>
    </source>
</evidence>
<keyword evidence="10" id="KW-0539">Nucleus</keyword>
<keyword evidence="14" id="KW-1185">Reference proteome</keyword>
<dbReference type="SMART" id="SM00488">
    <property type="entry name" value="DEXDc2"/>
    <property type="match status" value="1"/>
</dbReference>
<evidence type="ECO:0000256" key="1">
    <source>
        <dbReference type="ARBA" id="ARBA00004123"/>
    </source>
</evidence>
<gene>
    <name evidence="13" type="ORF">PHET_08646</name>
</gene>
<dbReference type="CDD" id="cd17970">
    <property type="entry name" value="DEAHc_FancJ"/>
    <property type="match status" value="1"/>
</dbReference>